<dbReference type="PANTHER" id="PTHR40627:SF5">
    <property type="entry name" value="INDOLE PRENYLTRANSFERASE TDIB"/>
    <property type="match status" value="1"/>
</dbReference>
<dbReference type="NCBIfam" id="TIGR03429">
    <property type="entry name" value="arom_pren_DMATS"/>
    <property type="match status" value="1"/>
</dbReference>
<dbReference type="AlphaFoldDB" id="A0A2J6RJB7"/>
<dbReference type="Proteomes" id="UP000235786">
    <property type="component" value="Unassembled WGS sequence"/>
</dbReference>
<sequence length="524" mass="58405">MSSSVSSKSPKKDQLTITTTELPASEHTFPNDTIKSVISREIAVFQELLSTKTLQSEIVNIGDNQALVEERQATEEDDRISQPRAPTVKQILAQDINPTSQMFNVESFTPSAGGPCFASASQAFWYGTTTPLLSKLLGTASYPPHLQDQYIFFYNHSILPGLSPTPSSTNKWTPQLTHNASPFEPSLTFHNNQQKVRIAFEPIGPLAGTPKDPLNQTLPLTFVSSLASSTICPTLNLELWRDFTTAFLVSDAELVAPKSLFVDTKIQPTCFLAFDLPCDEFAPVLKAYLFPQRRALIEGKEKGDLIFEAIRKSPSFSADTYPDLEKFESFLARHVSQPRRDEDVSGEKEKGLSVEMLAFDCVSPARSRLEICAKTHDTSFANVRDVFTLGGRLKGSSTVEGLKALERFWRSLLLLREDWDDYESQSAEFLYFGFEVCPGKEQPDVKIYVPSWTLGIDKTGLTRGLGRYFREVGWDVGKSYRNDMQQVFGGLDEKERSGYTYISFAYGEKGPAVTICCAPKFVSS</sequence>
<reference evidence="3 4" key="1">
    <citation type="submission" date="2016-04" db="EMBL/GenBank/DDBJ databases">
        <title>A degradative enzymes factory behind the ericoid mycorrhizal symbiosis.</title>
        <authorList>
            <consortium name="DOE Joint Genome Institute"/>
            <person name="Martino E."/>
            <person name="Morin E."/>
            <person name="Grelet G."/>
            <person name="Kuo A."/>
            <person name="Kohler A."/>
            <person name="Daghino S."/>
            <person name="Barry K."/>
            <person name="Choi C."/>
            <person name="Cichocki N."/>
            <person name="Clum A."/>
            <person name="Copeland A."/>
            <person name="Hainaut M."/>
            <person name="Haridas S."/>
            <person name="Labutti K."/>
            <person name="Lindquist E."/>
            <person name="Lipzen A."/>
            <person name="Khouja H.-R."/>
            <person name="Murat C."/>
            <person name="Ohm R."/>
            <person name="Olson A."/>
            <person name="Spatafora J."/>
            <person name="Veneault-Fourrey C."/>
            <person name="Henrissat B."/>
            <person name="Grigoriev I."/>
            <person name="Martin F."/>
            <person name="Perotto S."/>
        </authorList>
    </citation>
    <scope>NUCLEOTIDE SEQUENCE [LARGE SCALE GENOMIC DNA]</scope>
    <source>
        <strain evidence="3 4">F</strain>
    </source>
</reference>
<feature type="region of interest" description="Disordered" evidence="2">
    <location>
        <begin position="1"/>
        <end position="27"/>
    </location>
</feature>
<evidence type="ECO:0000256" key="2">
    <source>
        <dbReference type="SAM" id="MobiDB-lite"/>
    </source>
</evidence>
<dbReference type="Pfam" id="PF11991">
    <property type="entry name" value="Trp_DMAT"/>
    <property type="match status" value="1"/>
</dbReference>
<feature type="compositionally biased region" description="Polar residues" evidence="2">
    <location>
        <begin position="15"/>
        <end position="27"/>
    </location>
</feature>
<name>A0A2J6RJB7_HYAVF</name>
<evidence type="ECO:0000313" key="4">
    <source>
        <dbReference type="Proteomes" id="UP000235786"/>
    </source>
</evidence>
<dbReference type="InterPro" id="IPR017795">
    <property type="entry name" value="ABBA_NscD-like"/>
</dbReference>
<keyword evidence="1 3" id="KW-0808">Transferase</keyword>
<organism evidence="3 4">
    <name type="scientific">Hyaloscypha variabilis (strain UAMH 11265 / GT02V1 / F)</name>
    <name type="common">Meliniomyces variabilis</name>
    <dbReference type="NCBI Taxonomy" id="1149755"/>
    <lineage>
        <taxon>Eukaryota</taxon>
        <taxon>Fungi</taxon>
        <taxon>Dikarya</taxon>
        <taxon>Ascomycota</taxon>
        <taxon>Pezizomycotina</taxon>
        <taxon>Leotiomycetes</taxon>
        <taxon>Helotiales</taxon>
        <taxon>Hyaloscyphaceae</taxon>
        <taxon>Hyaloscypha</taxon>
        <taxon>Hyaloscypha variabilis</taxon>
    </lineage>
</organism>
<dbReference type="OrthoDB" id="3354387at2759"/>
<keyword evidence="4" id="KW-1185">Reference proteome</keyword>
<proteinExistence type="predicted"/>
<dbReference type="CDD" id="cd13929">
    <property type="entry name" value="PT-DMATS_CymD"/>
    <property type="match status" value="1"/>
</dbReference>
<dbReference type="PANTHER" id="PTHR40627">
    <property type="entry name" value="INDOLE PRENYLTRANSFERASE TDIB-RELATED"/>
    <property type="match status" value="1"/>
</dbReference>
<gene>
    <name evidence="3" type="ORF">L207DRAFT_567030</name>
</gene>
<protein>
    <submittedName>
        <fullName evidence="3">Aromatic prenyltransferase</fullName>
    </submittedName>
</protein>
<accession>A0A2J6RJB7</accession>
<evidence type="ECO:0000313" key="3">
    <source>
        <dbReference type="EMBL" id="PMD38624.1"/>
    </source>
</evidence>
<dbReference type="EMBL" id="KZ613947">
    <property type="protein sequence ID" value="PMD38624.1"/>
    <property type="molecule type" value="Genomic_DNA"/>
</dbReference>
<dbReference type="GO" id="GO:0009820">
    <property type="term" value="P:alkaloid metabolic process"/>
    <property type="evidence" value="ECO:0007669"/>
    <property type="project" value="InterPro"/>
</dbReference>
<evidence type="ECO:0000256" key="1">
    <source>
        <dbReference type="ARBA" id="ARBA00022679"/>
    </source>
</evidence>
<dbReference type="GO" id="GO:0016765">
    <property type="term" value="F:transferase activity, transferring alkyl or aryl (other than methyl) groups"/>
    <property type="evidence" value="ECO:0007669"/>
    <property type="project" value="InterPro"/>
</dbReference>